<keyword evidence="2" id="KW-1185">Reference proteome</keyword>
<evidence type="ECO:0000313" key="1">
    <source>
        <dbReference type="EMBL" id="AWP06239.1"/>
    </source>
</evidence>
<proteinExistence type="predicted"/>
<dbReference type="Proteomes" id="UP000246464">
    <property type="component" value="Chromosome 8"/>
</dbReference>
<protein>
    <submittedName>
        <fullName evidence="1">Uncharacterized protein</fullName>
    </submittedName>
</protein>
<dbReference type="EMBL" id="CP026250">
    <property type="protein sequence ID" value="AWP06239.1"/>
    <property type="molecule type" value="Genomic_DNA"/>
</dbReference>
<reference evidence="1 2" key="1">
    <citation type="submission" date="2017-12" db="EMBL/GenBank/DDBJ databases">
        <title>Integrating genomic resources of turbot (Scophthalmus maximus) in depth evaluation of genetic and physical mapping variation across individuals.</title>
        <authorList>
            <person name="Martinez P."/>
        </authorList>
    </citation>
    <scope>NUCLEOTIDE SEQUENCE [LARGE SCALE GENOMIC DNA]</scope>
</reference>
<name>A0A2U9BRR9_SCOMX</name>
<accession>A0A2U9BRR9</accession>
<organism evidence="1 2">
    <name type="scientific">Scophthalmus maximus</name>
    <name type="common">Turbot</name>
    <name type="synonym">Psetta maxima</name>
    <dbReference type="NCBI Taxonomy" id="52904"/>
    <lineage>
        <taxon>Eukaryota</taxon>
        <taxon>Metazoa</taxon>
        <taxon>Chordata</taxon>
        <taxon>Craniata</taxon>
        <taxon>Vertebrata</taxon>
        <taxon>Euteleostomi</taxon>
        <taxon>Actinopterygii</taxon>
        <taxon>Neopterygii</taxon>
        <taxon>Teleostei</taxon>
        <taxon>Neoteleostei</taxon>
        <taxon>Acanthomorphata</taxon>
        <taxon>Carangaria</taxon>
        <taxon>Pleuronectiformes</taxon>
        <taxon>Pleuronectoidei</taxon>
        <taxon>Scophthalmidae</taxon>
        <taxon>Scophthalmus</taxon>
    </lineage>
</organism>
<dbReference type="AlphaFoldDB" id="A0A2U9BRR9"/>
<sequence length="89" mass="9616">MGKRCTSSTPPISRAILGSCPLAAGPKDGHAVPVVIHGEQVDVVDQYKYHGTLFDNTSSVCWFPSLIVKNRNNVHTGVPLHLNHWSAPS</sequence>
<evidence type="ECO:0000313" key="2">
    <source>
        <dbReference type="Proteomes" id="UP000246464"/>
    </source>
</evidence>
<gene>
    <name evidence="1" type="ORF">SMAX5B_001793</name>
</gene>